<evidence type="ECO:0000256" key="2">
    <source>
        <dbReference type="ARBA" id="ARBA00010219"/>
    </source>
</evidence>
<feature type="active site" description="Proton donor" evidence="8">
    <location>
        <position position="89"/>
    </location>
</feature>
<keyword evidence="8" id="KW-0963">Cytoplasm</keyword>
<evidence type="ECO:0000313" key="11">
    <source>
        <dbReference type="Proteomes" id="UP001500655"/>
    </source>
</evidence>
<comment type="subcellular location">
    <subcellularLocation>
        <location evidence="8">Cytoplasm</location>
    </subcellularLocation>
</comment>
<reference evidence="10 11" key="1">
    <citation type="journal article" date="2019" name="Int. J. Syst. Evol. Microbiol.">
        <title>The Global Catalogue of Microorganisms (GCM) 10K type strain sequencing project: providing services to taxonomists for standard genome sequencing and annotation.</title>
        <authorList>
            <consortium name="The Broad Institute Genomics Platform"/>
            <consortium name="The Broad Institute Genome Sequencing Center for Infectious Disease"/>
            <person name="Wu L."/>
            <person name="Ma J."/>
        </authorList>
    </citation>
    <scope>NUCLEOTIDE SEQUENCE [LARGE SCALE GENOMIC DNA]</scope>
    <source>
        <strain evidence="10 11">JCM 13249</strain>
    </source>
</reference>
<evidence type="ECO:0000256" key="7">
    <source>
        <dbReference type="ARBA" id="ARBA00051712"/>
    </source>
</evidence>
<organism evidence="10 11">
    <name type="scientific">Luedemannella helvata</name>
    <dbReference type="NCBI Taxonomy" id="349315"/>
    <lineage>
        <taxon>Bacteria</taxon>
        <taxon>Bacillati</taxon>
        <taxon>Actinomycetota</taxon>
        <taxon>Actinomycetes</taxon>
        <taxon>Micromonosporales</taxon>
        <taxon>Micromonosporaceae</taxon>
        <taxon>Luedemannella</taxon>
    </lineage>
</organism>
<evidence type="ECO:0000256" key="4">
    <source>
        <dbReference type="ARBA" id="ARBA00022605"/>
    </source>
</evidence>
<feature type="binding site" evidence="8">
    <location>
        <begin position="213"/>
        <end position="214"/>
    </location>
    <ligand>
        <name>substrate</name>
    </ligand>
</feature>
<keyword evidence="11" id="KW-1185">Reference proteome</keyword>
<comment type="caution">
    <text evidence="8">Lacks conserved residue(s) required for the propagation of feature annotation.</text>
</comment>
<accession>A0ABN2L6E0</accession>
<comment type="pathway">
    <text evidence="1 8">Amino-acid biosynthesis; L-lysine biosynthesis via DAP pathway; DL-2,6-diaminopimelate from LL-2,6-diaminopimelate: step 1/1.</text>
</comment>
<dbReference type="Proteomes" id="UP001500655">
    <property type="component" value="Unassembled WGS sequence"/>
</dbReference>
<feature type="site" description="Could be important to modulate the pK values of the two catalytic cysteine residues" evidence="8">
    <location>
        <position position="213"/>
    </location>
</feature>
<feature type="active site" evidence="9">
    <location>
        <position position="89"/>
    </location>
</feature>
<evidence type="ECO:0000256" key="3">
    <source>
        <dbReference type="ARBA" id="ARBA00013080"/>
    </source>
</evidence>
<feature type="binding site" evidence="8">
    <location>
        <position position="80"/>
    </location>
    <ligand>
        <name>substrate</name>
    </ligand>
</feature>
<keyword evidence="6 8" id="KW-0413">Isomerase</keyword>
<dbReference type="HAMAP" id="MF_00197">
    <property type="entry name" value="DAP_epimerase"/>
    <property type="match status" value="1"/>
</dbReference>
<evidence type="ECO:0000256" key="9">
    <source>
        <dbReference type="PROSITE-ProRule" id="PRU10125"/>
    </source>
</evidence>
<keyword evidence="4 8" id="KW-0028">Amino-acid biosynthesis</keyword>
<protein>
    <recommendedName>
        <fullName evidence="3 8">Diaminopimelate epimerase</fullName>
        <shortName evidence="8">DAP epimerase</shortName>
        <ecNumber evidence="3 8">5.1.1.7</ecNumber>
    </recommendedName>
    <alternativeName>
        <fullName evidence="8">PLP-independent amino acid racemase</fullName>
    </alternativeName>
</protein>
<feature type="binding site" evidence="8">
    <location>
        <position position="159"/>
    </location>
    <ligand>
        <name>substrate</name>
    </ligand>
</feature>
<comment type="catalytic activity">
    <reaction evidence="7 8">
        <text>(2S,6S)-2,6-diaminopimelate = meso-2,6-diaminopimelate</text>
        <dbReference type="Rhea" id="RHEA:15393"/>
        <dbReference type="ChEBI" id="CHEBI:57609"/>
        <dbReference type="ChEBI" id="CHEBI:57791"/>
        <dbReference type="EC" id="5.1.1.7"/>
    </reaction>
</comment>
<dbReference type="EC" id="5.1.1.7" evidence="3 8"/>
<evidence type="ECO:0000256" key="8">
    <source>
        <dbReference type="HAMAP-Rule" id="MF_00197"/>
    </source>
</evidence>
<feature type="binding site" evidence="8">
    <location>
        <begin position="223"/>
        <end position="224"/>
    </location>
    <ligand>
        <name>substrate</name>
    </ligand>
</feature>
<feature type="binding site" evidence="8">
    <location>
        <begin position="90"/>
        <end position="91"/>
    </location>
    <ligand>
        <name>substrate</name>
    </ligand>
</feature>
<comment type="similarity">
    <text evidence="2 8">Belongs to the diaminopimelate epimerase family.</text>
</comment>
<feature type="binding site" evidence="8">
    <location>
        <position position="190"/>
    </location>
    <ligand>
        <name>substrate</name>
    </ligand>
</feature>
<dbReference type="Gene3D" id="3.10.310.10">
    <property type="entry name" value="Diaminopimelate Epimerase, Chain A, domain 1"/>
    <property type="match status" value="2"/>
</dbReference>
<dbReference type="InterPro" id="IPR018510">
    <property type="entry name" value="DAP_epimerase_AS"/>
</dbReference>
<dbReference type="Pfam" id="PF01678">
    <property type="entry name" value="DAP_epimerase"/>
    <property type="match status" value="2"/>
</dbReference>
<dbReference type="PANTHER" id="PTHR31689:SF0">
    <property type="entry name" value="DIAMINOPIMELATE EPIMERASE"/>
    <property type="match status" value="1"/>
</dbReference>
<comment type="caution">
    <text evidence="10">The sequence shown here is derived from an EMBL/GenBank/DDBJ whole genome shotgun (WGS) entry which is preliminary data.</text>
</comment>
<comment type="function">
    <text evidence="8">Catalyzes the stereoinversion of LL-2,6-diaminopimelate (L,L-DAP) to meso-diaminopimelate (meso-DAP), a precursor of L-lysine and an essential component of the bacterial peptidoglycan.</text>
</comment>
<gene>
    <name evidence="8 10" type="primary">dapF</name>
    <name evidence="10" type="ORF">GCM10009681_55150</name>
</gene>
<dbReference type="InterPro" id="IPR001653">
    <property type="entry name" value="DAP_epimerase_DapF"/>
</dbReference>
<proteinExistence type="inferred from homology"/>
<evidence type="ECO:0000256" key="1">
    <source>
        <dbReference type="ARBA" id="ARBA00005196"/>
    </source>
</evidence>
<dbReference type="PROSITE" id="PS01326">
    <property type="entry name" value="DAP_EPIMERASE"/>
    <property type="match status" value="1"/>
</dbReference>
<evidence type="ECO:0000313" key="10">
    <source>
        <dbReference type="EMBL" id="GAA1776865.1"/>
    </source>
</evidence>
<feature type="binding site" evidence="8">
    <location>
        <position position="19"/>
    </location>
    <ligand>
        <name>substrate</name>
    </ligand>
</feature>
<dbReference type="EMBL" id="BAAALS010000050">
    <property type="protein sequence ID" value="GAA1776865.1"/>
    <property type="molecule type" value="Genomic_DNA"/>
</dbReference>
<sequence>MMVAMDGTLSFVKGHGTGNDFVVLPDPDGSLALTPGLVAALCDRRFGVGGDGVLRVVRTAAHPEVAHLAGEAEWFMDYWNSDGSLAAMCGNGTRVYARYLVEAGLADGPTVAVLTRAGVVVAEVGDDVAVAMPVPVVGGPAKADVGGVTFDGVAATCGNPNLVCPVPDLASLDLAAVADLDPAAFPESANVEFVTNEAPVDGADLHVAMRVIERGSGETLSCGSGACAVAAVALTGALGTQPREAGVVAIDVPGGRVTVTLTPDRCVLTGPAVLVASGEINLSRLRLS</sequence>
<dbReference type="PANTHER" id="PTHR31689">
    <property type="entry name" value="DIAMINOPIMELATE EPIMERASE, CHLOROPLASTIC"/>
    <property type="match status" value="1"/>
</dbReference>
<dbReference type="SUPFAM" id="SSF54506">
    <property type="entry name" value="Diaminopimelate epimerase-like"/>
    <property type="match status" value="2"/>
</dbReference>
<evidence type="ECO:0000256" key="6">
    <source>
        <dbReference type="ARBA" id="ARBA00023235"/>
    </source>
</evidence>
<feature type="active site" description="Proton acceptor" evidence="8">
    <location>
        <position position="222"/>
    </location>
</feature>
<dbReference type="NCBIfam" id="TIGR00652">
    <property type="entry name" value="DapF"/>
    <property type="match status" value="1"/>
</dbReference>
<evidence type="ECO:0000256" key="5">
    <source>
        <dbReference type="ARBA" id="ARBA00023154"/>
    </source>
</evidence>
<comment type="subunit">
    <text evidence="8">Homodimer.</text>
</comment>
<keyword evidence="5 8" id="KW-0457">Lysine biosynthesis</keyword>
<name>A0ABN2L6E0_9ACTN</name>